<evidence type="ECO:0008006" key="9">
    <source>
        <dbReference type="Google" id="ProtNLM"/>
    </source>
</evidence>
<dbReference type="PANTHER" id="PTHR15876:SF10">
    <property type="entry name" value="TRANSMEMBRANE PROTEIN ADIPOCYTE-ASSOCIATED 1"/>
    <property type="match status" value="1"/>
</dbReference>
<accession>A0A0S3R7G9</accession>
<feature type="transmembrane region" description="Helical" evidence="6">
    <location>
        <begin position="39"/>
        <end position="58"/>
    </location>
</feature>
<keyword evidence="8" id="KW-1185">Reference proteome</keyword>
<comment type="subcellular location">
    <subcellularLocation>
        <location evidence="1">Membrane</location>
        <topology evidence="1">Multi-pass membrane protein</topology>
    </subcellularLocation>
</comment>
<dbReference type="EMBL" id="AP015034">
    <property type="protein sequence ID" value="BAT76526.1"/>
    <property type="molecule type" value="Genomic_DNA"/>
</dbReference>
<dbReference type="Pfam" id="PF10160">
    <property type="entry name" value="Tmemb_40"/>
    <property type="match status" value="1"/>
</dbReference>
<dbReference type="GO" id="GO:0004930">
    <property type="term" value="F:G protein-coupled receptor activity"/>
    <property type="evidence" value="ECO:0007669"/>
    <property type="project" value="TreeGrafter"/>
</dbReference>
<keyword evidence="3 6" id="KW-0812">Transmembrane</keyword>
<feature type="transmembrane region" description="Helical" evidence="6">
    <location>
        <begin position="105"/>
        <end position="129"/>
    </location>
</feature>
<organism evidence="7 8">
    <name type="scientific">Vigna angularis var. angularis</name>
    <dbReference type="NCBI Taxonomy" id="157739"/>
    <lineage>
        <taxon>Eukaryota</taxon>
        <taxon>Viridiplantae</taxon>
        <taxon>Streptophyta</taxon>
        <taxon>Embryophyta</taxon>
        <taxon>Tracheophyta</taxon>
        <taxon>Spermatophyta</taxon>
        <taxon>Magnoliopsida</taxon>
        <taxon>eudicotyledons</taxon>
        <taxon>Gunneridae</taxon>
        <taxon>Pentapetalae</taxon>
        <taxon>rosids</taxon>
        <taxon>fabids</taxon>
        <taxon>Fabales</taxon>
        <taxon>Fabaceae</taxon>
        <taxon>Papilionoideae</taxon>
        <taxon>50 kb inversion clade</taxon>
        <taxon>NPAAA clade</taxon>
        <taxon>indigoferoid/millettioid clade</taxon>
        <taxon>Phaseoleae</taxon>
        <taxon>Vigna</taxon>
    </lineage>
</organism>
<reference evidence="7 8" key="1">
    <citation type="journal article" date="2015" name="Sci. Rep.">
        <title>The power of single molecule real-time sequencing technology in the de novo assembly of a eukaryotic genome.</title>
        <authorList>
            <person name="Sakai H."/>
            <person name="Naito K."/>
            <person name="Ogiso-Tanaka E."/>
            <person name="Takahashi Y."/>
            <person name="Iseki K."/>
            <person name="Muto C."/>
            <person name="Satou K."/>
            <person name="Teruya K."/>
            <person name="Shiroma A."/>
            <person name="Shimoji M."/>
            <person name="Hirano T."/>
            <person name="Itoh T."/>
            <person name="Kaga A."/>
            <person name="Tomooka N."/>
        </authorList>
    </citation>
    <scope>NUCLEOTIDE SEQUENCE [LARGE SCALE GENOMIC DNA]</scope>
    <source>
        <strain evidence="8">cv. Shumari</strain>
    </source>
</reference>
<keyword evidence="4 6" id="KW-1133">Transmembrane helix</keyword>
<feature type="transmembrane region" description="Helical" evidence="6">
    <location>
        <begin position="248"/>
        <end position="270"/>
    </location>
</feature>
<comment type="similarity">
    <text evidence="2">Belongs to the UPF0359 family.</text>
</comment>
<dbReference type="OrthoDB" id="10027388at2759"/>
<dbReference type="InterPro" id="IPR018781">
    <property type="entry name" value="TPRA1/CAND2/CAND8"/>
</dbReference>
<evidence type="ECO:0000256" key="1">
    <source>
        <dbReference type="ARBA" id="ARBA00004141"/>
    </source>
</evidence>
<dbReference type="AlphaFoldDB" id="A0A0S3R7G9"/>
<evidence type="ECO:0000256" key="3">
    <source>
        <dbReference type="ARBA" id="ARBA00022692"/>
    </source>
</evidence>
<proteinExistence type="inferred from homology"/>
<keyword evidence="5 6" id="KW-0472">Membrane</keyword>
<evidence type="ECO:0000256" key="5">
    <source>
        <dbReference type="ARBA" id="ARBA00023136"/>
    </source>
</evidence>
<dbReference type="Proteomes" id="UP000291084">
    <property type="component" value="Chromosome 1"/>
</dbReference>
<gene>
    <name evidence="7" type="primary">Vigan.01G454500</name>
    <name evidence="7" type="ORF">VIGAN_01454500</name>
</gene>
<feature type="transmembrane region" description="Helical" evidence="6">
    <location>
        <begin position="70"/>
        <end position="93"/>
    </location>
</feature>
<protein>
    <recommendedName>
        <fullName evidence="9">Transmembrane protein adipocyte-associated 1</fullName>
    </recommendedName>
</protein>
<feature type="transmembrane region" description="Helical" evidence="6">
    <location>
        <begin position="141"/>
        <end position="162"/>
    </location>
</feature>
<evidence type="ECO:0000313" key="7">
    <source>
        <dbReference type="EMBL" id="BAT76526.1"/>
    </source>
</evidence>
<name>A0A0S3R7G9_PHAAN</name>
<evidence type="ECO:0000313" key="8">
    <source>
        <dbReference type="Proteomes" id="UP000291084"/>
    </source>
</evidence>
<dbReference type="GO" id="GO:0005886">
    <property type="term" value="C:plasma membrane"/>
    <property type="evidence" value="ECO:0007669"/>
    <property type="project" value="TreeGrafter"/>
</dbReference>
<dbReference type="PANTHER" id="PTHR15876">
    <property type="entry name" value="TRANSMEMBRANE PROTEIN ADIPOCYTE-ASSOCIATED 1"/>
    <property type="match status" value="1"/>
</dbReference>
<sequence>MVPTNSFSSQQISNPETMSLSIENEALSPLGSDLKYDGYGIFLVVSSVLFALYLALHAKKNLKSLCRRGSYVVVSYYALLWLVTLLNLAWSSLQAWQCSHGKGVAWNLLSLFTASSMLCLEISLIAFLLNDNHTNGMEALAHSFIASGIIVFVDTLLKAIYVFGFGVPLFNRYVERAHTIKWSLWIVHKLLLAAAYGFILFAHFSKWREKLPPRPAFYNYVAVMFVLSVISLLSCGLAGIGIGLGNWLYDLTVLCYHSLYLPFLYITFLADFFQEEDFLLDTAYYSEMKDAGFFDADWE</sequence>
<feature type="transmembrane region" description="Helical" evidence="6">
    <location>
        <begin position="217"/>
        <end position="242"/>
    </location>
</feature>
<evidence type="ECO:0000256" key="4">
    <source>
        <dbReference type="ARBA" id="ARBA00022989"/>
    </source>
</evidence>
<evidence type="ECO:0000256" key="2">
    <source>
        <dbReference type="ARBA" id="ARBA00010125"/>
    </source>
</evidence>
<evidence type="ECO:0000256" key="6">
    <source>
        <dbReference type="SAM" id="Phobius"/>
    </source>
</evidence>
<feature type="transmembrane region" description="Helical" evidence="6">
    <location>
        <begin position="182"/>
        <end position="205"/>
    </location>
</feature>